<evidence type="ECO:0000256" key="2">
    <source>
        <dbReference type="ARBA" id="ARBA00022723"/>
    </source>
</evidence>
<name>A0ABQ4CVE8_9ACTN</name>
<dbReference type="InterPro" id="IPR016053">
    <property type="entry name" value="Haem_Oase-like"/>
</dbReference>
<organism evidence="4 5">
    <name type="scientific">Asanoa siamensis</name>
    <dbReference type="NCBI Taxonomy" id="926357"/>
    <lineage>
        <taxon>Bacteria</taxon>
        <taxon>Bacillati</taxon>
        <taxon>Actinomycetota</taxon>
        <taxon>Actinomycetes</taxon>
        <taxon>Micromonosporales</taxon>
        <taxon>Micromonosporaceae</taxon>
        <taxon>Asanoa</taxon>
    </lineage>
</organism>
<sequence length="217" mass="23965">MGFAMRLREQTRADHASAQGTAYFDALLAGRLDRAGYAALAAQLFFVYETLEAAAEAMRDDPVAGAFVFDELHRVPALRADLAHLLGADWEARIAPGESTSEYRDRLREAAFTWPAGFVAHHYTRYLGDLSGGQIMRQSLQQAYGLTDAGTSFYSFAGVRPGAFKKHYRELLDEAPWDAVEQDRFVDEISLAYRLNVALVDEVGRAVLPPESGEEAA</sequence>
<dbReference type="PANTHER" id="PTHR10720">
    <property type="entry name" value="HEME OXYGENASE"/>
    <property type="match status" value="1"/>
</dbReference>
<evidence type="ECO:0000256" key="3">
    <source>
        <dbReference type="ARBA" id="ARBA00023004"/>
    </source>
</evidence>
<dbReference type="PANTHER" id="PTHR10720:SF0">
    <property type="entry name" value="HEME OXYGENASE"/>
    <property type="match status" value="1"/>
</dbReference>
<proteinExistence type="predicted"/>
<keyword evidence="3" id="KW-0408">Iron</keyword>
<gene>
    <name evidence="4" type="ORF">Asi02nite_47860</name>
</gene>
<evidence type="ECO:0000256" key="1">
    <source>
        <dbReference type="ARBA" id="ARBA00022617"/>
    </source>
</evidence>
<protein>
    <submittedName>
        <fullName evidence="4">Biliverdin-producing heme oxygenase</fullName>
    </submittedName>
</protein>
<comment type="caution">
    <text evidence="4">The sequence shown here is derived from an EMBL/GenBank/DDBJ whole genome shotgun (WGS) entry which is preliminary data.</text>
</comment>
<dbReference type="CDD" id="cd19165">
    <property type="entry name" value="HemeO"/>
    <property type="match status" value="1"/>
</dbReference>
<reference evidence="4 5" key="1">
    <citation type="submission" date="2021-01" db="EMBL/GenBank/DDBJ databases">
        <title>Whole genome shotgun sequence of Asanoa siamensis NBRC 107932.</title>
        <authorList>
            <person name="Komaki H."/>
            <person name="Tamura T."/>
        </authorList>
    </citation>
    <scope>NUCLEOTIDE SEQUENCE [LARGE SCALE GENOMIC DNA]</scope>
    <source>
        <strain evidence="4 5">NBRC 107932</strain>
    </source>
</reference>
<dbReference type="SUPFAM" id="SSF48613">
    <property type="entry name" value="Heme oxygenase-like"/>
    <property type="match status" value="1"/>
</dbReference>
<dbReference type="InterPro" id="IPR002051">
    <property type="entry name" value="Haem_Oase"/>
</dbReference>
<dbReference type="Pfam" id="PF01126">
    <property type="entry name" value="Heme_oxygenase"/>
    <property type="match status" value="1"/>
</dbReference>
<keyword evidence="2" id="KW-0479">Metal-binding</keyword>
<dbReference type="Proteomes" id="UP000604117">
    <property type="component" value="Unassembled WGS sequence"/>
</dbReference>
<dbReference type="InterPro" id="IPR016084">
    <property type="entry name" value="Haem_Oase-like_multi-hlx"/>
</dbReference>
<dbReference type="PRINTS" id="PR00088">
    <property type="entry name" value="HAEMOXYGNASE"/>
</dbReference>
<dbReference type="PIRSF" id="PIRSF000343">
    <property type="entry name" value="Haem_Oase"/>
    <property type="match status" value="1"/>
</dbReference>
<evidence type="ECO:0000313" key="4">
    <source>
        <dbReference type="EMBL" id="GIF75268.1"/>
    </source>
</evidence>
<keyword evidence="1" id="KW-0349">Heme</keyword>
<evidence type="ECO:0000313" key="5">
    <source>
        <dbReference type="Proteomes" id="UP000604117"/>
    </source>
</evidence>
<dbReference type="Gene3D" id="1.20.910.10">
    <property type="entry name" value="Heme oxygenase-like"/>
    <property type="match status" value="1"/>
</dbReference>
<accession>A0ABQ4CVE8</accession>
<keyword evidence="5" id="KW-1185">Reference proteome</keyword>
<dbReference type="EMBL" id="BONE01000041">
    <property type="protein sequence ID" value="GIF75268.1"/>
    <property type="molecule type" value="Genomic_DNA"/>
</dbReference>